<reference evidence="5 6" key="1">
    <citation type="submission" date="2018-06" db="EMBL/GenBank/DDBJ databases">
        <authorList>
            <consortium name="Pathogen Informatics"/>
            <person name="Doyle S."/>
        </authorList>
    </citation>
    <scope>NUCLEOTIDE SEQUENCE [LARGE SCALE GENOMIC DNA]</scope>
    <source>
        <strain evidence="5 6">NCTC12112</strain>
    </source>
</reference>
<dbReference type="InterPro" id="IPR053142">
    <property type="entry name" value="PchR_regulatory_protein"/>
</dbReference>
<dbReference type="PRINTS" id="PR00032">
    <property type="entry name" value="HTHARAC"/>
</dbReference>
<dbReference type="PANTHER" id="PTHR47893">
    <property type="entry name" value="REGULATORY PROTEIN PCHR"/>
    <property type="match status" value="1"/>
</dbReference>
<dbReference type="Pfam" id="PF12833">
    <property type="entry name" value="HTH_18"/>
    <property type="match status" value="1"/>
</dbReference>
<evidence type="ECO:0000313" key="5">
    <source>
        <dbReference type="EMBL" id="SQJ02577.1"/>
    </source>
</evidence>
<dbReference type="SUPFAM" id="SSF46689">
    <property type="entry name" value="Homeodomain-like"/>
    <property type="match status" value="1"/>
</dbReference>
<evidence type="ECO:0000256" key="2">
    <source>
        <dbReference type="ARBA" id="ARBA00023125"/>
    </source>
</evidence>
<organism evidence="5 6">
    <name type="scientific">Fusobacterium ulcerans</name>
    <dbReference type="NCBI Taxonomy" id="861"/>
    <lineage>
        <taxon>Bacteria</taxon>
        <taxon>Fusobacteriati</taxon>
        <taxon>Fusobacteriota</taxon>
        <taxon>Fusobacteriia</taxon>
        <taxon>Fusobacteriales</taxon>
        <taxon>Fusobacteriaceae</taxon>
        <taxon>Fusobacterium</taxon>
    </lineage>
</organism>
<evidence type="ECO:0000256" key="1">
    <source>
        <dbReference type="ARBA" id="ARBA00023015"/>
    </source>
</evidence>
<dbReference type="GO" id="GO:0003700">
    <property type="term" value="F:DNA-binding transcription factor activity"/>
    <property type="evidence" value="ECO:0007669"/>
    <property type="project" value="InterPro"/>
</dbReference>
<dbReference type="AlphaFoldDB" id="A0AAX2JA17"/>
<evidence type="ECO:0000256" key="3">
    <source>
        <dbReference type="ARBA" id="ARBA00023163"/>
    </source>
</evidence>
<dbReference type="PROSITE" id="PS01124">
    <property type="entry name" value="HTH_ARAC_FAMILY_2"/>
    <property type="match status" value="1"/>
</dbReference>
<evidence type="ECO:0000259" key="4">
    <source>
        <dbReference type="PROSITE" id="PS01124"/>
    </source>
</evidence>
<accession>A0AAX2JA17</accession>
<dbReference type="GO" id="GO:0043565">
    <property type="term" value="F:sequence-specific DNA binding"/>
    <property type="evidence" value="ECO:0007669"/>
    <property type="project" value="InterPro"/>
</dbReference>
<dbReference type="Gene3D" id="1.10.10.60">
    <property type="entry name" value="Homeodomain-like"/>
    <property type="match status" value="1"/>
</dbReference>
<dbReference type="InterPro" id="IPR009057">
    <property type="entry name" value="Homeodomain-like_sf"/>
</dbReference>
<dbReference type="RefSeq" id="WP_005977319.1">
    <property type="nucleotide sequence ID" value="NZ_CABKNW010000002.1"/>
</dbReference>
<feature type="domain" description="HTH araC/xylS-type" evidence="4">
    <location>
        <begin position="219"/>
        <end position="317"/>
    </location>
</feature>
<dbReference type="EMBL" id="LS483487">
    <property type="protein sequence ID" value="SQJ02577.1"/>
    <property type="molecule type" value="Genomic_DNA"/>
</dbReference>
<keyword evidence="2" id="KW-0238">DNA-binding</keyword>
<keyword evidence="1" id="KW-0805">Transcription regulation</keyword>
<dbReference type="PANTHER" id="PTHR47893:SF1">
    <property type="entry name" value="REGULATORY PROTEIN PCHR"/>
    <property type="match status" value="1"/>
</dbReference>
<proteinExistence type="predicted"/>
<gene>
    <name evidence="5" type="primary">araC</name>
    <name evidence="5" type="ORF">NCTC12112_01472</name>
</gene>
<dbReference type="Proteomes" id="UP000249008">
    <property type="component" value="Chromosome 1"/>
</dbReference>
<dbReference type="InterPro" id="IPR020449">
    <property type="entry name" value="Tscrpt_reg_AraC-type_HTH"/>
</dbReference>
<name>A0AAX2JA17_9FUSO</name>
<evidence type="ECO:0000313" key="6">
    <source>
        <dbReference type="Proteomes" id="UP000249008"/>
    </source>
</evidence>
<dbReference type="KEGG" id="ful:C4N20_14500"/>
<dbReference type="SMART" id="SM00342">
    <property type="entry name" value="HTH_ARAC"/>
    <property type="match status" value="1"/>
</dbReference>
<dbReference type="GeneID" id="78456034"/>
<dbReference type="InterPro" id="IPR018060">
    <property type="entry name" value="HTH_AraC"/>
</dbReference>
<sequence>MESVIEKNNLYRDNLKVIKKTKDKVIYKVKCLDGDGEIICHHVFPGIDIIYNNFNTFHSFEPENISRDIIEINHCRKGRFECKVENDSYIYLGEGDLEVNSCQIQRETSGFPLGYYEGVEVLIDIETAKEFLRGIMEGIEIDFDKMKKRLFSNKDYFIVRATDEIEHIFHELYNVDERIQKGYFKIKVLELLLFFSIVPIEKSNLLSPYFPKNQVEKAKHIKEHLIDDLEKNVTLQELAQEHEIGLTTLKKCFKGIYGKSISVWRREYRIYKAASMLKETDMTIAEISGKMGYDNPSKFASVFKKVIGCSPSEYRKK</sequence>
<protein>
    <submittedName>
        <fullName evidence="5">Arabinose operon regulatory protein</fullName>
    </submittedName>
</protein>
<keyword evidence="3" id="KW-0804">Transcription</keyword>